<sequence>MSVTAAEPRDRARRVGKAARRGAVFAAALALVAVVPPALAGAQSPADSGTHGIAWTTQQVAPGLEVRSGVLRDPSAAGVWTVTVQAPAVNRLTGAATWAPLGDRAWADATAGRLREVGLEPRLEAVEWDTYADTPRGVMGWQVRVGRFATQAEAGTANAAVVAAGFRTSTEWTGYDGRQAADGERVHVAVVDPARLRGSVAVSDGGNVADREKTSAVAGRLGSLLGVNGGFFITSDSDGIQGTVAGLSAVDGKLESMAVGSRAALVLGDGGRRPRIADLSTTVTVRAGSARHAVQGINRLPGKVRNCGRPGGVPTEQPRHDTTCTLADDLVEFTPAFRAALPTGSGAQVVLDAHGTVLSAGARGGSVPERGTVLQGTGSAAEWLTEHARTGKRLVVKEVVRDAEGRQVRLGRGDSIVSAAPTLVEDGRVHIDAATEGTLDPLDLSFGFAWSNVRQPRTMAGIDRQGRLLLVTVDGRQPGVSEGFTLGEAARFMKSLGAVQALNLDGGGSSAMVVEGVLANVPSDATGERAVGDTIQVLPGRRGED</sequence>
<gene>
    <name evidence="3" type="ORF">SAMN05216252_15223</name>
</gene>
<feature type="chain" id="PRO_5038420019" description="Phosphodiester glycosidase domain-containing protein" evidence="1">
    <location>
        <begin position="41"/>
        <end position="545"/>
    </location>
</feature>
<feature type="signal peptide" evidence="1">
    <location>
        <begin position="1"/>
        <end position="40"/>
    </location>
</feature>
<dbReference type="AlphaFoldDB" id="A0A239NVU3"/>
<keyword evidence="4" id="KW-1185">Reference proteome</keyword>
<organism evidence="3 4">
    <name type="scientific">Actinacidiphila glaucinigra</name>
    <dbReference type="NCBI Taxonomy" id="235986"/>
    <lineage>
        <taxon>Bacteria</taxon>
        <taxon>Bacillati</taxon>
        <taxon>Actinomycetota</taxon>
        <taxon>Actinomycetes</taxon>
        <taxon>Kitasatosporales</taxon>
        <taxon>Streptomycetaceae</taxon>
        <taxon>Actinacidiphila</taxon>
    </lineage>
</organism>
<dbReference type="OrthoDB" id="9809781at2"/>
<evidence type="ECO:0000313" key="3">
    <source>
        <dbReference type="EMBL" id="SNT58860.1"/>
    </source>
</evidence>
<accession>A0A239NVU3</accession>
<dbReference type="PANTHER" id="PTHR40446:SF2">
    <property type="entry name" value="N-ACETYLGLUCOSAMINE-1-PHOSPHODIESTER ALPHA-N-ACETYLGLUCOSAMINIDASE"/>
    <property type="match status" value="1"/>
</dbReference>
<feature type="domain" description="Phosphodiester glycosidase" evidence="2">
    <location>
        <begin position="358"/>
        <end position="537"/>
    </location>
</feature>
<evidence type="ECO:0000259" key="2">
    <source>
        <dbReference type="Pfam" id="PF09992"/>
    </source>
</evidence>
<dbReference type="InterPro" id="IPR018711">
    <property type="entry name" value="NAGPA"/>
</dbReference>
<dbReference type="PANTHER" id="PTHR40446">
    <property type="entry name" value="N-ACETYLGLUCOSAMINE-1-PHOSPHODIESTER ALPHA-N-ACETYLGLUCOSAMINIDASE"/>
    <property type="match status" value="1"/>
</dbReference>
<dbReference type="EMBL" id="FZOF01000052">
    <property type="protein sequence ID" value="SNT58860.1"/>
    <property type="molecule type" value="Genomic_DNA"/>
</dbReference>
<dbReference type="RefSeq" id="WP_089229290.1">
    <property type="nucleotide sequence ID" value="NZ_FZOF01000052.1"/>
</dbReference>
<evidence type="ECO:0000256" key="1">
    <source>
        <dbReference type="SAM" id="SignalP"/>
    </source>
</evidence>
<proteinExistence type="predicted"/>
<name>A0A239NVU3_9ACTN</name>
<dbReference type="Proteomes" id="UP000198280">
    <property type="component" value="Unassembled WGS sequence"/>
</dbReference>
<dbReference type="Pfam" id="PF09992">
    <property type="entry name" value="NAGPA"/>
    <property type="match status" value="1"/>
</dbReference>
<reference evidence="3 4" key="1">
    <citation type="submission" date="2017-06" db="EMBL/GenBank/DDBJ databases">
        <authorList>
            <person name="Kim H.J."/>
            <person name="Triplett B.A."/>
        </authorList>
    </citation>
    <scope>NUCLEOTIDE SEQUENCE [LARGE SCALE GENOMIC DNA]</scope>
    <source>
        <strain evidence="3 4">CGMCC 4.1858</strain>
    </source>
</reference>
<keyword evidence="1" id="KW-0732">Signal</keyword>
<protein>
    <recommendedName>
        <fullName evidence="2">Phosphodiester glycosidase domain-containing protein</fullName>
    </recommendedName>
</protein>
<evidence type="ECO:0000313" key="4">
    <source>
        <dbReference type="Proteomes" id="UP000198280"/>
    </source>
</evidence>